<dbReference type="Pfam" id="PF01329">
    <property type="entry name" value="Pterin_4a"/>
    <property type="match status" value="1"/>
</dbReference>
<dbReference type="Proteomes" id="UP000628840">
    <property type="component" value="Unassembled WGS sequence"/>
</dbReference>
<evidence type="ECO:0000256" key="4">
    <source>
        <dbReference type="HAMAP-Rule" id="MF_00434"/>
    </source>
</evidence>
<dbReference type="InterPro" id="IPR001533">
    <property type="entry name" value="Pterin_deHydtase"/>
</dbReference>
<dbReference type="EMBL" id="BMPF01000001">
    <property type="protein sequence ID" value="GGL25530.1"/>
    <property type="molecule type" value="Genomic_DNA"/>
</dbReference>
<protein>
    <recommendedName>
        <fullName evidence="4">Putative pterin-4-alpha-carbinolamine dehydratase</fullName>
        <shortName evidence="4">PHS</shortName>
        <ecNumber evidence="4">4.2.1.96</ecNumber>
    </recommendedName>
    <alternativeName>
        <fullName evidence="4">4-alpha-hydroxy-tetrahydropterin dehydratase</fullName>
    </alternativeName>
    <alternativeName>
        <fullName evidence="4">Pterin carbinolamine dehydratase</fullName>
        <shortName evidence="4">PCD</shortName>
    </alternativeName>
</protein>
<keyword evidence="6" id="KW-1185">Reference proteome</keyword>
<keyword evidence="3 4" id="KW-0456">Lyase</keyword>
<organism evidence="5 6">
    <name type="scientific">Halarchaeum grantii</name>
    <dbReference type="NCBI Taxonomy" id="1193105"/>
    <lineage>
        <taxon>Archaea</taxon>
        <taxon>Methanobacteriati</taxon>
        <taxon>Methanobacteriota</taxon>
        <taxon>Stenosarchaea group</taxon>
        <taxon>Halobacteria</taxon>
        <taxon>Halobacteriales</taxon>
        <taxon>Halobacteriaceae</taxon>
    </lineage>
</organism>
<comment type="similarity">
    <text evidence="2 4">Belongs to the pterin-4-alpha-carbinolamine dehydratase family.</text>
</comment>
<dbReference type="GO" id="GO:0008124">
    <property type="term" value="F:4-alpha-hydroxytetrahydrobiopterin dehydratase activity"/>
    <property type="evidence" value="ECO:0007669"/>
    <property type="project" value="UniProtKB-UniRule"/>
</dbReference>
<dbReference type="EC" id="4.2.1.96" evidence="4"/>
<comment type="catalytic activity">
    <reaction evidence="1 4">
        <text>(4aS,6R)-4a-hydroxy-L-erythro-5,6,7,8-tetrahydrobiopterin = (6R)-L-erythro-6,7-dihydrobiopterin + H2O</text>
        <dbReference type="Rhea" id="RHEA:11920"/>
        <dbReference type="ChEBI" id="CHEBI:15377"/>
        <dbReference type="ChEBI" id="CHEBI:15642"/>
        <dbReference type="ChEBI" id="CHEBI:43120"/>
        <dbReference type="EC" id="4.2.1.96"/>
    </reaction>
</comment>
<dbReference type="PANTHER" id="PTHR12599:SF0">
    <property type="entry name" value="PTERIN-4-ALPHA-CARBINOLAMINE DEHYDRATASE"/>
    <property type="match status" value="1"/>
</dbReference>
<dbReference type="InterPro" id="IPR036428">
    <property type="entry name" value="PCD_sf"/>
</dbReference>
<reference evidence="5 6" key="1">
    <citation type="journal article" date="2019" name="Int. J. Syst. Evol. Microbiol.">
        <title>The Global Catalogue of Microorganisms (GCM) 10K type strain sequencing project: providing services to taxonomists for standard genome sequencing and annotation.</title>
        <authorList>
            <consortium name="The Broad Institute Genomics Platform"/>
            <consortium name="The Broad Institute Genome Sequencing Center for Infectious Disease"/>
            <person name="Wu L."/>
            <person name="Ma J."/>
        </authorList>
    </citation>
    <scope>NUCLEOTIDE SEQUENCE [LARGE SCALE GENOMIC DNA]</scope>
    <source>
        <strain evidence="5 6">JCM 19585</strain>
    </source>
</reference>
<dbReference type="CDD" id="cd00488">
    <property type="entry name" value="PCD_DCoH"/>
    <property type="match status" value="1"/>
</dbReference>
<name>A0A830F6Z4_9EURY</name>
<dbReference type="OrthoDB" id="10495at2157"/>
<dbReference type="NCBIfam" id="NF002017">
    <property type="entry name" value="PRK00823.1-2"/>
    <property type="match status" value="1"/>
</dbReference>
<gene>
    <name evidence="5" type="ORF">GCM10009037_06420</name>
</gene>
<dbReference type="PANTHER" id="PTHR12599">
    <property type="entry name" value="PTERIN-4-ALPHA-CARBINOLAMINE DEHYDRATASE"/>
    <property type="match status" value="1"/>
</dbReference>
<evidence type="ECO:0000313" key="5">
    <source>
        <dbReference type="EMBL" id="GGL25530.1"/>
    </source>
</evidence>
<dbReference type="AlphaFoldDB" id="A0A830F6Z4"/>
<evidence type="ECO:0000256" key="1">
    <source>
        <dbReference type="ARBA" id="ARBA00001554"/>
    </source>
</evidence>
<sequence>MAETLSDEEVEDRLPPAWELEDDEIVRTYGFDDYLAGVAFASEVGELADEAFHHPTIVIEYDTVEVRFTSHEAGGVTEQDLELAAECDALR</sequence>
<dbReference type="SUPFAM" id="SSF55248">
    <property type="entry name" value="PCD-like"/>
    <property type="match status" value="1"/>
</dbReference>
<comment type="caution">
    <text evidence="5">The sequence shown here is derived from an EMBL/GenBank/DDBJ whole genome shotgun (WGS) entry which is preliminary data.</text>
</comment>
<evidence type="ECO:0000256" key="2">
    <source>
        <dbReference type="ARBA" id="ARBA00006472"/>
    </source>
</evidence>
<dbReference type="RefSeq" id="WP_188878764.1">
    <property type="nucleotide sequence ID" value="NZ_BMPF01000001.1"/>
</dbReference>
<dbReference type="HAMAP" id="MF_00434">
    <property type="entry name" value="Pterin_4_alpha"/>
    <property type="match status" value="1"/>
</dbReference>
<evidence type="ECO:0000256" key="3">
    <source>
        <dbReference type="ARBA" id="ARBA00023239"/>
    </source>
</evidence>
<accession>A0A830F6Z4</accession>
<evidence type="ECO:0000313" key="6">
    <source>
        <dbReference type="Proteomes" id="UP000628840"/>
    </source>
</evidence>
<dbReference type="GO" id="GO:0006729">
    <property type="term" value="P:tetrahydrobiopterin biosynthetic process"/>
    <property type="evidence" value="ECO:0007669"/>
    <property type="project" value="InterPro"/>
</dbReference>
<proteinExistence type="inferred from homology"/>
<dbReference type="Gene3D" id="3.30.1360.20">
    <property type="entry name" value="Transcriptional coactivator/pterin dehydratase"/>
    <property type="match status" value="1"/>
</dbReference>